<reference evidence="2 3" key="1">
    <citation type="submission" date="2017-01" db="EMBL/GenBank/DDBJ databases">
        <title>Complete genome sequence of Haloterrigena daqingensis type strain (JX313T).</title>
        <authorList>
            <person name="Shuang W."/>
        </authorList>
    </citation>
    <scope>NUCLEOTIDE SEQUENCE [LARGE SCALE GENOMIC DNA]</scope>
    <source>
        <strain evidence="2 3">JX313</strain>
    </source>
</reference>
<dbReference type="KEGG" id="hda:BB347_13320"/>
<evidence type="ECO:0000313" key="3">
    <source>
        <dbReference type="Proteomes" id="UP000187321"/>
    </source>
</evidence>
<evidence type="ECO:0000256" key="1">
    <source>
        <dbReference type="SAM" id="MobiDB-lite"/>
    </source>
</evidence>
<feature type="compositionally biased region" description="Basic and acidic residues" evidence="1">
    <location>
        <begin position="53"/>
        <end position="66"/>
    </location>
</feature>
<gene>
    <name evidence="2" type="ORF">BB347_13320</name>
</gene>
<feature type="region of interest" description="Disordered" evidence="1">
    <location>
        <begin position="1"/>
        <end position="75"/>
    </location>
</feature>
<name>A0A1P8RFT2_9EURY</name>
<dbReference type="AlphaFoldDB" id="A0A1P8RFT2"/>
<feature type="compositionally biased region" description="Basic and acidic residues" evidence="1">
    <location>
        <begin position="24"/>
        <end position="44"/>
    </location>
</feature>
<accession>A0A1P8RFT2</accession>
<proteinExistence type="predicted"/>
<sequence>MQNTNETVHGIRTRQSESQVGAADTRDDERPNSTTTRRDGHMIDGDDDTTGESTRDDDRLERDYRTRRLGPRVRG</sequence>
<evidence type="ECO:0000313" key="2">
    <source>
        <dbReference type="EMBL" id="APX97508.1"/>
    </source>
</evidence>
<dbReference type="Proteomes" id="UP000187321">
    <property type="component" value="Chromosome"/>
</dbReference>
<protein>
    <submittedName>
        <fullName evidence="2">Uncharacterized protein</fullName>
    </submittedName>
</protein>
<organism evidence="2 3">
    <name type="scientific">Natronorubrum daqingense</name>
    <dbReference type="NCBI Taxonomy" id="588898"/>
    <lineage>
        <taxon>Archaea</taxon>
        <taxon>Methanobacteriati</taxon>
        <taxon>Methanobacteriota</taxon>
        <taxon>Stenosarchaea group</taxon>
        <taxon>Halobacteria</taxon>
        <taxon>Halobacteriales</taxon>
        <taxon>Natrialbaceae</taxon>
        <taxon>Natronorubrum</taxon>
    </lineage>
</organism>
<dbReference type="EMBL" id="CP019327">
    <property type="protein sequence ID" value="APX97508.1"/>
    <property type="molecule type" value="Genomic_DNA"/>
</dbReference>